<dbReference type="InterPro" id="IPR018391">
    <property type="entry name" value="PQQ_b-propeller_rpt"/>
</dbReference>
<accession>A0ABP7N6G3</accession>
<dbReference type="SUPFAM" id="SSF50998">
    <property type="entry name" value="Quinoprotein alcohol dehydrogenase-like"/>
    <property type="match status" value="1"/>
</dbReference>
<reference evidence="4" key="1">
    <citation type="journal article" date="2019" name="Int. J. Syst. Evol. Microbiol.">
        <title>The Global Catalogue of Microorganisms (GCM) 10K type strain sequencing project: providing services to taxonomists for standard genome sequencing and annotation.</title>
        <authorList>
            <consortium name="The Broad Institute Genomics Platform"/>
            <consortium name="The Broad Institute Genome Sequencing Center for Infectious Disease"/>
            <person name="Wu L."/>
            <person name="Ma J."/>
        </authorList>
    </citation>
    <scope>NUCLEOTIDE SEQUENCE [LARGE SCALE GENOMIC DNA]</scope>
    <source>
        <strain evidence="4">JCM 16956</strain>
    </source>
</reference>
<dbReference type="Gene3D" id="2.130.10.10">
    <property type="entry name" value="YVTN repeat-like/Quinoprotein amine dehydrogenase"/>
    <property type="match status" value="1"/>
</dbReference>
<proteinExistence type="predicted"/>
<dbReference type="InterPro" id="IPR011047">
    <property type="entry name" value="Quinoprotein_ADH-like_sf"/>
</dbReference>
<dbReference type="PANTHER" id="PTHR34512:SF30">
    <property type="entry name" value="OUTER MEMBRANE PROTEIN ASSEMBLY FACTOR BAMB"/>
    <property type="match status" value="1"/>
</dbReference>
<keyword evidence="1" id="KW-0812">Transmembrane</keyword>
<keyword evidence="4" id="KW-1185">Reference proteome</keyword>
<evidence type="ECO:0000313" key="4">
    <source>
        <dbReference type="Proteomes" id="UP001501000"/>
    </source>
</evidence>
<dbReference type="Gene3D" id="2.40.10.480">
    <property type="match status" value="1"/>
</dbReference>
<comment type="caution">
    <text evidence="3">The sequence shown here is derived from an EMBL/GenBank/DDBJ whole genome shotgun (WGS) entry which is preliminary data.</text>
</comment>
<keyword evidence="1" id="KW-0472">Membrane</keyword>
<protein>
    <recommendedName>
        <fullName evidence="2">Pyrrolo-quinoline quinone repeat domain-containing protein</fullName>
    </recommendedName>
</protein>
<dbReference type="SMART" id="SM00564">
    <property type="entry name" value="PQQ"/>
    <property type="match status" value="4"/>
</dbReference>
<evidence type="ECO:0000313" key="3">
    <source>
        <dbReference type="EMBL" id="GAA3936833.1"/>
    </source>
</evidence>
<feature type="domain" description="Pyrrolo-quinoline quinone repeat" evidence="2">
    <location>
        <begin position="56"/>
        <end position="154"/>
    </location>
</feature>
<name>A0ABP7N6G3_9ACTN</name>
<dbReference type="EMBL" id="BAABAJ010000024">
    <property type="protein sequence ID" value="GAA3936833.1"/>
    <property type="molecule type" value="Genomic_DNA"/>
</dbReference>
<organism evidence="3 4">
    <name type="scientific">Streptomyces gulbargensis</name>
    <dbReference type="NCBI Taxonomy" id="364901"/>
    <lineage>
        <taxon>Bacteria</taxon>
        <taxon>Bacillati</taxon>
        <taxon>Actinomycetota</taxon>
        <taxon>Actinomycetes</taxon>
        <taxon>Kitasatosporales</taxon>
        <taxon>Streptomycetaceae</taxon>
        <taxon>Streptomyces</taxon>
    </lineage>
</organism>
<evidence type="ECO:0000259" key="2">
    <source>
        <dbReference type="Pfam" id="PF13360"/>
    </source>
</evidence>
<sequence>MGIRMAEGTTGRTWRERGGFAVAVLVVLGVPLALVGGVASCVASDMGHLPGDAMERVWDTPYDKEAAAYGNAAWAVGDTVVRSRFDAVTAFGARTGERRWEYAVPGRTEICATSAATDSVALVGLMEPQDGKGCATVAAIDLRNGRELWRTGRLAGAGDPKDGDDVIATGAGLAVVRDEDEQWNDAPDRRTRPLLPGDQAVRAFDLRTGAPRWKAAVPRACLPEGLAVSSKQVLVLLACATEAKLAAFDPADGKERWTVPLGARRPVDPDSFMSFLSAEPIVLDVQEPSQHGVDAHFSFGEDGRRQAEFVLGAGETAVAEGKVFEASGGGVTAYDVETGRKVWGTGGGSAWTETTALHVGGGRVTVFTHSRKGPEKFYVHDAATGETVDERTFDPDTAPGAAETNTLFRHGDLWIVARWGDGGEQPFSAYRTW</sequence>
<keyword evidence="1" id="KW-1133">Transmembrane helix</keyword>
<dbReference type="PANTHER" id="PTHR34512">
    <property type="entry name" value="CELL SURFACE PROTEIN"/>
    <property type="match status" value="1"/>
</dbReference>
<evidence type="ECO:0000256" key="1">
    <source>
        <dbReference type="SAM" id="Phobius"/>
    </source>
</evidence>
<dbReference type="Pfam" id="PF13360">
    <property type="entry name" value="PQQ_2"/>
    <property type="match status" value="2"/>
</dbReference>
<feature type="domain" description="Pyrrolo-quinoline quinone repeat" evidence="2">
    <location>
        <begin position="198"/>
        <end position="392"/>
    </location>
</feature>
<dbReference type="Proteomes" id="UP001501000">
    <property type="component" value="Unassembled WGS sequence"/>
</dbReference>
<dbReference type="InterPro" id="IPR015943">
    <property type="entry name" value="WD40/YVTN_repeat-like_dom_sf"/>
</dbReference>
<dbReference type="InterPro" id="IPR002372">
    <property type="entry name" value="PQQ_rpt_dom"/>
</dbReference>
<gene>
    <name evidence="3" type="ORF">GCM10022244_51680</name>
</gene>
<feature type="transmembrane region" description="Helical" evidence="1">
    <location>
        <begin position="20"/>
        <end position="39"/>
    </location>
</feature>